<dbReference type="AlphaFoldDB" id="A0A3F3A782"/>
<dbReference type="EMBL" id="CP001083">
    <property type="protein sequence ID" value="ACQ51798.1"/>
    <property type="molecule type" value="Genomic_DNA"/>
</dbReference>
<name>A0A3F3A782_CLOB6</name>
<dbReference type="CDD" id="cd11539">
    <property type="entry name" value="NTP-PPase_u2"/>
    <property type="match status" value="1"/>
</dbReference>
<gene>
    <name evidence="1" type="ordered locus">CLJ_B1372</name>
</gene>
<evidence type="ECO:0000313" key="1">
    <source>
        <dbReference type="EMBL" id="ACQ51798.1"/>
    </source>
</evidence>
<dbReference type="RefSeq" id="WP_012720481.1">
    <property type="nucleotide sequence ID" value="NC_012658.1"/>
</dbReference>
<reference evidence="1 2" key="1">
    <citation type="journal article" date="2007" name="PLoS ONE">
        <title>Analysis of the neurotoxin complex genes in Clostridium botulinum A1-A4 and B1 strains: BoNT/A3, /Ba4 and /B1 clusters are located within plasmids.</title>
        <authorList>
            <person name="Smith T.J."/>
            <person name="Hill K.K."/>
            <person name="Foley B.T."/>
            <person name="Detter J.C."/>
            <person name="Munk A.C."/>
            <person name="Bruce D.C."/>
            <person name="Doggett N.A."/>
            <person name="Smith L.A."/>
            <person name="Marks J.D."/>
            <person name="Xie G."/>
            <person name="Brettin T.S."/>
        </authorList>
    </citation>
    <scope>NUCLEOTIDE SEQUENCE [LARGE SCALE GENOMIC DNA]</scope>
    <source>
        <strain evidence="2">657 / Type Ba4</strain>
    </source>
</reference>
<dbReference type="Proteomes" id="UP000002333">
    <property type="component" value="Chromosome"/>
</dbReference>
<organism evidence="1 2">
    <name type="scientific">Clostridium botulinum (strain 657 / Type Ba4)</name>
    <dbReference type="NCBI Taxonomy" id="515621"/>
    <lineage>
        <taxon>Bacteria</taxon>
        <taxon>Bacillati</taxon>
        <taxon>Bacillota</taxon>
        <taxon>Clostridia</taxon>
        <taxon>Eubacteriales</taxon>
        <taxon>Clostridiaceae</taxon>
        <taxon>Clostridium</taxon>
    </lineage>
</organism>
<proteinExistence type="predicted"/>
<evidence type="ECO:0000313" key="2">
    <source>
        <dbReference type="Proteomes" id="UP000002333"/>
    </source>
</evidence>
<sequence>MLNKEQIKQCKWIIECNGIKLQKFVAVEELAELQQAISKYQREPTIFNIDSIAKEMADVYIILEELKLIYSICNAEIETEIAYKIKRELKRIEDKNSSDTKGE</sequence>
<protein>
    <recommendedName>
        <fullName evidence="3">NTP pyrophosphohydrolase MazG putative catalytic core domain-containing protein</fullName>
    </recommendedName>
</protein>
<reference evidence="2" key="2">
    <citation type="submission" date="2008-05" db="EMBL/GenBank/DDBJ databases">
        <title>Genome sequence of Clostridium botulinum Ba4 strain 657.</title>
        <authorList>
            <person name="Shrivastava S."/>
            <person name="Brown J.L."/>
            <person name="Bruce D."/>
            <person name="Detter C."/>
            <person name="Munk C."/>
            <person name="Smith L.A."/>
            <person name="Smith T.J."/>
            <person name="Sutton G."/>
            <person name="Brettin T.S."/>
        </authorList>
    </citation>
    <scope>NUCLEOTIDE SEQUENCE [LARGE SCALE GENOMIC DNA]</scope>
    <source>
        <strain evidence="2">657 / Type Ba4</strain>
    </source>
</reference>
<accession>A0A3F3A782</accession>
<evidence type="ECO:0008006" key="3">
    <source>
        <dbReference type="Google" id="ProtNLM"/>
    </source>
</evidence>
<dbReference type="SUPFAM" id="SSF101386">
    <property type="entry name" value="all-alpha NTP pyrophosphatases"/>
    <property type="match status" value="1"/>
</dbReference>
<dbReference type="KEGG" id="cbi:CLJ_B1372"/>